<reference evidence="11" key="1">
    <citation type="submission" date="2018-05" db="EMBL/GenBank/DDBJ databases">
        <authorList>
            <person name="Lanie J.A."/>
            <person name="Ng W.-L."/>
            <person name="Kazmierczak K.M."/>
            <person name="Andrzejewski T.M."/>
            <person name="Davidsen T.M."/>
            <person name="Wayne K.J."/>
            <person name="Tettelin H."/>
            <person name="Glass J.I."/>
            <person name="Rusch D."/>
            <person name="Podicherti R."/>
            <person name="Tsui H.-C.T."/>
            <person name="Winkler M.E."/>
        </authorList>
    </citation>
    <scope>NUCLEOTIDE SEQUENCE</scope>
</reference>
<evidence type="ECO:0000256" key="4">
    <source>
        <dbReference type="ARBA" id="ARBA00022490"/>
    </source>
</evidence>
<dbReference type="GO" id="GO:0005525">
    <property type="term" value="F:GTP binding"/>
    <property type="evidence" value="ECO:0007669"/>
    <property type="project" value="UniProtKB-KW"/>
</dbReference>
<keyword evidence="3" id="KW-1003">Cell membrane</keyword>
<keyword evidence="9" id="KW-0675">Receptor</keyword>
<name>A0A381YK92_9ZZZZ</name>
<dbReference type="PANTHER" id="PTHR43134">
    <property type="entry name" value="SIGNAL RECOGNITION PARTICLE RECEPTOR SUBUNIT ALPHA"/>
    <property type="match status" value="1"/>
</dbReference>
<dbReference type="EMBL" id="UINC01018445">
    <property type="protein sequence ID" value="SVA77478.1"/>
    <property type="molecule type" value="Genomic_DNA"/>
</dbReference>
<proteinExistence type="inferred from homology"/>
<feature type="domain" description="SRP54-type proteins GTP-binding" evidence="10">
    <location>
        <begin position="226"/>
        <end position="239"/>
    </location>
</feature>
<dbReference type="InterPro" id="IPR027417">
    <property type="entry name" value="P-loop_NTPase"/>
</dbReference>
<dbReference type="PANTHER" id="PTHR43134:SF1">
    <property type="entry name" value="SIGNAL RECOGNITION PARTICLE RECEPTOR SUBUNIT ALPHA"/>
    <property type="match status" value="1"/>
</dbReference>
<evidence type="ECO:0000256" key="2">
    <source>
        <dbReference type="ARBA" id="ARBA00008531"/>
    </source>
</evidence>
<accession>A0A381YK92</accession>
<dbReference type="GO" id="GO:0005047">
    <property type="term" value="F:signal recognition particle binding"/>
    <property type="evidence" value="ECO:0007669"/>
    <property type="project" value="TreeGrafter"/>
</dbReference>
<keyword evidence="4" id="KW-0963">Cytoplasm</keyword>
<evidence type="ECO:0000256" key="1">
    <source>
        <dbReference type="ARBA" id="ARBA00004413"/>
    </source>
</evidence>
<dbReference type="AlphaFoldDB" id="A0A381YK92"/>
<dbReference type="GO" id="GO:0003924">
    <property type="term" value="F:GTPase activity"/>
    <property type="evidence" value="ECO:0007669"/>
    <property type="project" value="TreeGrafter"/>
</dbReference>
<dbReference type="FunFam" id="3.40.50.300:FF:000053">
    <property type="entry name" value="Signal recognition particle receptor FtsY"/>
    <property type="match status" value="1"/>
</dbReference>
<evidence type="ECO:0000256" key="7">
    <source>
        <dbReference type="ARBA" id="ARBA00023134"/>
    </source>
</evidence>
<keyword evidence="6" id="KW-0378">Hydrolase</keyword>
<evidence type="ECO:0000256" key="6">
    <source>
        <dbReference type="ARBA" id="ARBA00022801"/>
    </source>
</evidence>
<evidence type="ECO:0000256" key="5">
    <source>
        <dbReference type="ARBA" id="ARBA00022741"/>
    </source>
</evidence>
<comment type="subcellular location">
    <subcellularLocation>
        <location evidence="1">Cell membrane</location>
        <topology evidence="1">Peripheral membrane protein</topology>
        <orientation evidence="1">Cytoplasmic side</orientation>
    </subcellularLocation>
</comment>
<dbReference type="SUPFAM" id="SSF52540">
    <property type="entry name" value="P-loop containing nucleoside triphosphate hydrolases"/>
    <property type="match status" value="1"/>
</dbReference>
<organism evidence="11">
    <name type="scientific">marine metagenome</name>
    <dbReference type="NCBI Taxonomy" id="408172"/>
    <lineage>
        <taxon>unclassified sequences</taxon>
        <taxon>metagenomes</taxon>
        <taxon>ecological metagenomes</taxon>
    </lineage>
</organism>
<keyword evidence="7" id="KW-0342">GTP-binding</keyword>
<dbReference type="GO" id="GO:0006614">
    <property type="term" value="P:SRP-dependent cotranslational protein targeting to membrane"/>
    <property type="evidence" value="ECO:0007669"/>
    <property type="project" value="InterPro"/>
</dbReference>
<sequence>MEEALLGADIGWELTDSIIEQLKVPGKAEITREDRFQQCIQQYLADVNEVSELQRVILLVGINGTGKTTSAAKLGGYYSNSGESVSLVAADTYRAAAVEQIRIWAKRLNLHLTANDKSADPASVAFGGVSSGITKNMDRIIVDTSGRLHTSANLMKELEKIHRVVLKLTDEIDVLITIDANTGQNGLQQAREFAKYIPITGVILTKMDGTARGGIAIQIMKELNLPVYFIGVGEQVDDLVPFDRESYINGLISNEKEMVND</sequence>
<dbReference type="Gene3D" id="3.40.50.300">
    <property type="entry name" value="P-loop containing nucleotide triphosphate hydrolases"/>
    <property type="match status" value="1"/>
</dbReference>
<keyword evidence="8" id="KW-0472">Membrane</keyword>
<dbReference type="SMART" id="SM00962">
    <property type="entry name" value="SRP54"/>
    <property type="match status" value="1"/>
</dbReference>
<dbReference type="SMART" id="SM00382">
    <property type="entry name" value="AAA"/>
    <property type="match status" value="1"/>
</dbReference>
<evidence type="ECO:0000259" key="10">
    <source>
        <dbReference type="PROSITE" id="PS00300"/>
    </source>
</evidence>
<dbReference type="PROSITE" id="PS00300">
    <property type="entry name" value="SRP54"/>
    <property type="match status" value="1"/>
</dbReference>
<evidence type="ECO:0000256" key="8">
    <source>
        <dbReference type="ARBA" id="ARBA00023136"/>
    </source>
</evidence>
<dbReference type="InterPro" id="IPR004390">
    <property type="entry name" value="SR_rcpt_FtsY"/>
</dbReference>
<dbReference type="NCBIfam" id="TIGR00064">
    <property type="entry name" value="ftsY"/>
    <property type="match status" value="1"/>
</dbReference>
<dbReference type="Pfam" id="PF00448">
    <property type="entry name" value="SRP54"/>
    <property type="match status" value="1"/>
</dbReference>
<evidence type="ECO:0000313" key="11">
    <source>
        <dbReference type="EMBL" id="SVA77478.1"/>
    </source>
</evidence>
<comment type="similarity">
    <text evidence="2">Belongs to the GTP-binding SRP family.</text>
</comment>
<evidence type="ECO:0000256" key="3">
    <source>
        <dbReference type="ARBA" id="ARBA00022475"/>
    </source>
</evidence>
<evidence type="ECO:0000256" key="9">
    <source>
        <dbReference type="ARBA" id="ARBA00023170"/>
    </source>
</evidence>
<dbReference type="GO" id="GO:0005886">
    <property type="term" value="C:plasma membrane"/>
    <property type="evidence" value="ECO:0007669"/>
    <property type="project" value="UniProtKB-SubCell"/>
</dbReference>
<dbReference type="Gene3D" id="1.20.120.140">
    <property type="entry name" value="Signal recognition particle SRP54, nucleotide-binding domain"/>
    <property type="match status" value="1"/>
</dbReference>
<dbReference type="InterPro" id="IPR003593">
    <property type="entry name" value="AAA+_ATPase"/>
</dbReference>
<protein>
    <recommendedName>
        <fullName evidence="10">SRP54-type proteins GTP-binding domain-containing protein</fullName>
    </recommendedName>
</protein>
<dbReference type="InterPro" id="IPR042101">
    <property type="entry name" value="SRP54_N_sf"/>
</dbReference>
<gene>
    <name evidence="11" type="ORF">METZ01_LOCUS130332</name>
</gene>
<dbReference type="InterPro" id="IPR000897">
    <property type="entry name" value="SRP54_GTPase_dom"/>
</dbReference>
<keyword evidence="5" id="KW-0547">Nucleotide-binding</keyword>